<dbReference type="Proteomes" id="UP001596317">
    <property type="component" value="Unassembled WGS sequence"/>
</dbReference>
<dbReference type="EMBL" id="JBHSWB010000001">
    <property type="protein sequence ID" value="MFC6661118.1"/>
    <property type="molecule type" value="Genomic_DNA"/>
</dbReference>
<comment type="caution">
    <text evidence="9">The sequence shown here is derived from an EMBL/GenBank/DDBJ whole genome shotgun (WGS) entry which is preliminary data.</text>
</comment>
<evidence type="ECO:0000256" key="7">
    <source>
        <dbReference type="ARBA" id="ARBA00023136"/>
    </source>
</evidence>
<feature type="transmembrane region" description="Helical" evidence="8">
    <location>
        <begin position="153"/>
        <end position="174"/>
    </location>
</feature>
<feature type="transmembrane region" description="Helical" evidence="8">
    <location>
        <begin position="122"/>
        <end position="141"/>
    </location>
</feature>
<feature type="transmembrane region" description="Helical" evidence="8">
    <location>
        <begin position="233"/>
        <end position="266"/>
    </location>
</feature>
<dbReference type="PANTHER" id="PTHR36838">
    <property type="entry name" value="AUXIN EFFLUX CARRIER FAMILY PROTEIN"/>
    <property type="match status" value="1"/>
</dbReference>
<name>A0ABW1ZKV7_9DEIO</name>
<dbReference type="PANTHER" id="PTHR36838:SF1">
    <property type="entry name" value="SLR1864 PROTEIN"/>
    <property type="match status" value="1"/>
</dbReference>
<organism evidence="9 10">
    <name type="scientific">Deinococcus multiflagellatus</name>
    <dbReference type="NCBI Taxonomy" id="1656887"/>
    <lineage>
        <taxon>Bacteria</taxon>
        <taxon>Thermotogati</taxon>
        <taxon>Deinococcota</taxon>
        <taxon>Deinococci</taxon>
        <taxon>Deinococcales</taxon>
        <taxon>Deinococcaceae</taxon>
        <taxon>Deinococcus</taxon>
    </lineage>
</organism>
<dbReference type="InterPro" id="IPR004776">
    <property type="entry name" value="Mem_transp_PIN-like"/>
</dbReference>
<dbReference type="RefSeq" id="WP_224612286.1">
    <property type="nucleotide sequence ID" value="NZ_JAIQXV010000025.1"/>
</dbReference>
<evidence type="ECO:0000256" key="2">
    <source>
        <dbReference type="ARBA" id="ARBA00010145"/>
    </source>
</evidence>
<accession>A0ABW1ZKV7</accession>
<evidence type="ECO:0000256" key="1">
    <source>
        <dbReference type="ARBA" id="ARBA00004651"/>
    </source>
</evidence>
<evidence type="ECO:0000256" key="3">
    <source>
        <dbReference type="ARBA" id="ARBA00022448"/>
    </source>
</evidence>
<keyword evidence="6 8" id="KW-1133">Transmembrane helix</keyword>
<comment type="similarity">
    <text evidence="2">Belongs to the auxin efflux carrier (TC 2.A.69) family.</text>
</comment>
<dbReference type="Pfam" id="PF03547">
    <property type="entry name" value="Mem_trans"/>
    <property type="match status" value="1"/>
</dbReference>
<keyword evidence="5 8" id="KW-0812">Transmembrane</keyword>
<reference evidence="10" key="1">
    <citation type="journal article" date="2019" name="Int. J. Syst. Evol. Microbiol.">
        <title>The Global Catalogue of Microorganisms (GCM) 10K type strain sequencing project: providing services to taxonomists for standard genome sequencing and annotation.</title>
        <authorList>
            <consortium name="The Broad Institute Genomics Platform"/>
            <consortium name="The Broad Institute Genome Sequencing Center for Infectious Disease"/>
            <person name="Wu L."/>
            <person name="Ma J."/>
        </authorList>
    </citation>
    <scope>NUCLEOTIDE SEQUENCE [LARGE SCALE GENOMIC DNA]</scope>
    <source>
        <strain evidence="10">CCUG 63830</strain>
    </source>
</reference>
<evidence type="ECO:0000256" key="8">
    <source>
        <dbReference type="SAM" id="Phobius"/>
    </source>
</evidence>
<feature type="transmembrane region" description="Helical" evidence="8">
    <location>
        <begin position="195"/>
        <end position="213"/>
    </location>
</feature>
<evidence type="ECO:0000256" key="4">
    <source>
        <dbReference type="ARBA" id="ARBA00022475"/>
    </source>
</evidence>
<dbReference type="Gene3D" id="1.20.1530.20">
    <property type="match status" value="1"/>
</dbReference>
<feature type="transmembrane region" description="Helical" evidence="8">
    <location>
        <begin position="92"/>
        <end position="115"/>
    </location>
</feature>
<evidence type="ECO:0000256" key="6">
    <source>
        <dbReference type="ARBA" id="ARBA00022989"/>
    </source>
</evidence>
<evidence type="ECO:0000313" key="10">
    <source>
        <dbReference type="Proteomes" id="UP001596317"/>
    </source>
</evidence>
<evidence type="ECO:0000256" key="5">
    <source>
        <dbReference type="ARBA" id="ARBA00022692"/>
    </source>
</evidence>
<feature type="transmembrane region" description="Helical" evidence="8">
    <location>
        <begin position="278"/>
        <end position="303"/>
    </location>
</feature>
<protein>
    <submittedName>
        <fullName evidence="9">AEC family transporter</fullName>
    </submittedName>
</protein>
<sequence>MWQALSDVLLPVLLVAGLGGLLSARLPIDQATVARITLYLLSPALVLEVLLTTPVQAGETLALGAAYALTVAGCLGLGWLCGLGRPVPEQRSLMASVAIWNSGNMGLPIALFAFGKTGFAQATLLFLMSFVGMYLVAPVVYSAGVPGQPRAGAALLLNMVRLPAVWMVGAGLLLRALHLHLPAGLMRGVELLAQATLPVVLLSLGLQLGAAGWPRLDLRVALATAARLLGGPLLGLGAGLLCGLGGPALAVLVLSASMPTAVNALLIAREYGGDADTVARTAFFSSVLSVPTIAAVVSLLPALT</sequence>
<keyword evidence="4" id="KW-1003">Cell membrane</keyword>
<proteinExistence type="inferred from homology"/>
<gene>
    <name evidence="9" type="ORF">ACFP90_12775</name>
</gene>
<dbReference type="InterPro" id="IPR038770">
    <property type="entry name" value="Na+/solute_symporter_sf"/>
</dbReference>
<keyword evidence="3" id="KW-0813">Transport</keyword>
<feature type="transmembrane region" description="Helical" evidence="8">
    <location>
        <begin position="60"/>
        <end position="80"/>
    </location>
</feature>
<feature type="transmembrane region" description="Helical" evidence="8">
    <location>
        <begin position="33"/>
        <end position="53"/>
    </location>
</feature>
<keyword evidence="7 8" id="KW-0472">Membrane</keyword>
<evidence type="ECO:0000313" key="9">
    <source>
        <dbReference type="EMBL" id="MFC6661118.1"/>
    </source>
</evidence>
<comment type="subcellular location">
    <subcellularLocation>
        <location evidence="1">Cell membrane</location>
        <topology evidence="1">Multi-pass membrane protein</topology>
    </subcellularLocation>
</comment>
<keyword evidence="10" id="KW-1185">Reference proteome</keyword>